<dbReference type="PROSITE" id="PS00139">
    <property type="entry name" value="THIOL_PROTEASE_CYS"/>
    <property type="match status" value="1"/>
</dbReference>
<accession>A0A2N5J4P5</accession>
<evidence type="ECO:0000256" key="5">
    <source>
        <dbReference type="PIRSR" id="PIRSR005700-1"/>
    </source>
</evidence>
<feature type="region of interest" description="Disordered" evidence="6">
    <location>
        <begin position="256"/>
        <end position="285"/>
    </location>
</feature>
<evidence type="ECO:0000256" key="6">
    <source>
        <dbReference type="SAM" id="MobiDB-lite"/>
    </source>
</evidence>
<dbReference type="GO" id="GO:0070005">
    <property type="term" value="F:cysteine-type aminopeptidase activity"/>
    <property type="evidence" value="ECO:0007669"/>
    <property type="project" value="InterPro"/>
</dbReference>
<keyword evidence="4 7" id="KW-0031">Aminopeptidase</keyword>
<keyword evidence="1 4" id="KW-0645">Protease</keyword>
<dbReference type="PROSITE" id="PS00639">
    <property type="entry name" value="THIOL_PROTEASE_HIS"/>
    <property type="match status" value="1"/>
</dbReference>
<dbReference type="InterPro" id="IPR038765">
    <property type="entry name" value="Papain-like_cys_pep_sf"/>
</dbReference>
<evidence type="ECO:0000256" key="4">
    <source>
        <dbReference type="PIRNR" id="PIRNR005700"/>
    </source>
</evidence>
<dbReference type="GO" id="GO:0006508">
    <property type="term" value="P:proteolysis"/>
    <property type="evidence" value="ECO:0007669"/>
    <property type="project" value="UniProtKB-KW"/>
</dbReference>
<gene>
    <name evidence="7" type="ORF">Uis4E_0615</name>
</gene>
<reference evidence="7 8" key="1">
    <citation type="submission" date="2017-07" db="EMBL/GenBank/DDBJ databases">
        <title>Bifidobacterium novel species.</title>
        <authorList>
            <person name="Lugli G.A."/>
            <person name="Milani C."/>
            <person name="Duranti S."/>
            <person name="Mangifesta M."/>
        </authorList>
    </citation>
    <scope>NUCLEOTIDE SEQUENCE [LARGE SCALE GENOMIC DNA]</scope>
    <source>
        <strain evidence="7 8">77</strain>
    </source>
</reference>
<organism evidence="7 8">
    <name type="scientific">Bifidobacterium parmae</name>
    <dbReference type="NCBI Taxonomy" id="361854"/>
    <lineage>
        <taxon>Bacteria</taxon>
        <taxon>Bacillati</taxon>
        <taxon>Actinomycetota</taxon>
        <taxon>Actinomycetes</taxon>
        <taxon>Bifidobacteriales</taxon>
        <taxon>Bifidobacteriaceae</taxon>
        <taxon>Bifidobacterium</taxon>
    </lineage>
</organism>
<feature type="compositionally biased region" description="Basic and acidic residues" evidence="6">
    <location>
        <begin position="260"/>
        <end position="285"/>
    </location>
</feature>
<dbReference type="CDD" id="cd00585">
    <property type="entry name" value="Peptidase_C1B"/>
    <property type="match status" value="1"/>
</dbReference>
<dbReference type="InterPro" id="IPR025660">
    <property type="entry name" value="Pept_his_AS"/>
</dbReference>
<dbReference type="Proteomes" id="UP000235034">
    <property type="component" value="Unassembled WGS sequence"/>
</dbReference>
<proteinExistence type="inferred from homology"/>
<comment type="caution">
    <text evidence="7">The sequence shown here is derived from an EMBL/GenBank/DDBJ whole genome shotgun (WGS) entry which is preliminary data.</text>
</comment>
<evidence type="ECO:0000256" key="2">
    <source>
        <dbReference type="ARBA" id="ARBA00022801"/>
    </source>
</evidence>
<feature type="active site" evidence="5">
    <location>
        <position position="100"/>
    </location>
</feature>
<keyword evidence="2 4" id="KW-0378">Hydrolase</keyword>
<dbReference type="OrthoDB" id="1111399at2"/>
<dbReference type="PANTHER" id="PTHR10363:SF2">
    <property type="entry name" value="BLEOMYCIN HYDROLASE"/>
    <property type="match status" value="1"/>
</dbReference>
<dbReference type="AlphaFoldDB" id="A0A2N5J4P5"/>
<dbReference type="Gene3D" id="3.90.70.10">
    <property type="entry name" value="Cysteine proteinases"/>
    <property type="match status" value="1"/>
</dbReference>
<feature type="active site" evidence="5">
    <location>
        <position position="424"/>
    </location>
</feature>
<comment type="similarity">
    <text evidence="4">Belongs to the peptidase C1 family.</text>
</comment>
<dbReference type="RefSeq" id="WP_101621826.1">
    <property type="nucleotide sequence ID" value="NZ_NMWT01000007.1"/>
</dbReference>
<dbReference type="PIRSF" id="PIRSF005700">
    <property type="entry name" value="PepC"/>
    <property type="match status" value="1"/>
</dbReference>
<dbReference type="Pfam" id="PF03051">
    <property type="entry name" value="Peptidase_C1_2"/>
    <property type="match status" value="2"/>
</dbReference>
<feature type="active site" evidence="5">
    <location>
        <position position="446"/>
    </location>
</feature>
<dbReference type="PANTHER" id="PTHR10363">
    <property type="entry name" value="BLEOMYCIN HYDROLASE"/>
    <property type="match status" value="1"/>
</dbReference>
<feature type="region of interest" description="Disordered" evidence="6">
    <location>
        <begin position="1"/>
        <end position="27"/>
    </location>
</feature>
<dbReference type="GO" id="GO:0005737">
    <property type="term" value="C:cytoplasm"/>
    <property type="evidence" value="ECO:0007669"/>
    <property type="project" value="TreeGrafter"/>
</dbReference>
<evidence type="ECO:0000256" key="1">
    <source>
        <dbReference type="ARBA" id="ARBA00022670"/>
    </source>
</evidence>
<dbReference type="GO" id="GO:0043418">
    <property type="term" value="P:homocysteine catabolic process"/>
    <property type="evidence" value="ECO:0007669"/>
    <property type="project" value="TreeGrafter"/>
</dbReference>
<evidence type="ECO:0000256" key="3">
    <source>
        <dbReference type="ARBA" id="ARBA00022807"/>
    </source>
</evidence>
<name>A0A2N5J4P5_9BIFI</name>
<keyword evidence="8" id="KW-1185">Reference proteome</keyword>
<keyword evidence="3 4" id="KW-0788">Thiol protease</keyword>
<evidence type="ECO:0000313" key="8">
    <source>
        <dbReference type="Proteomes" id="UP000235034"/>
    </source>
</evidence>
<dbReference type="EMBL" id="NMWT01000007">
    <property type="protein sequence ID" value="PLS29195.1"/>
    <property type="molecule type" value="Genomic_DNA"/>
</dbReference>
<dbReference type="InterPro" id="IPR004134">
    <property type="entry name" value="Peptidase_C1B"/>
</dbReference>
<protein>
    <recommendedName>
        <fullName evidence="4">Aminopeptidase</fullName>
    </recommendedName>
</protein>
<evidence type="ECO:0000313" key="7">
    <source>
        <dbReference type="EMBL" id="PLS29195.1"/>
    </source>
</evidence>
<dbReference type="GO" id="GO:0009636">
    <property type="term" value="P:response to toxic substance"/>
    <property type="evidence" value="ECO:0007669"/>
    <property type="project" value="TreeGrafter"/>
</dbReference>
<dbReference type="InterPro" id="IPR000169">
    <property type="entry name" value="Pept_cys_AS"/>
</dbReference>
<dbReference type="SUPFAM" id="SSF54001">
    <property type="entry name" value="Cysteine proteinases"/>
    <property type="match status" value="1"/>
</dbReference>
<sequence>MTDTNAQPTSETTTPPAATTPAAETTPNAATAALTPAALDAYSADFNASRANRVAATAATSTGVLKAATDYRGLRALPRDDFSIELKQGSITAQERSGRCWMFASLNTLRHDVIRRWNLDDFEFSETYLFFYDKIEKSNFYLDQVLQTLDEPTDSRLFQAINDYPADDGGWWQMFASLAAKYGLVPKSAYPETANSRDSDAFTQYLNAKLREFALELRARHAAGANAAALRARVREQMDDVYRIVAVALGEPPRTFDWTARQKDDDDDADGAKKDSGDAAKKTDAKKADDGFVKGRLISEHGITPLDFYAKYVKQDLDDYVGVVNAPMARTPFGHLYRLAHTGNVVGGHPIEFANVEMSVFKKAVIDQLKSGRPVWFACDCDQFSLRGEGVFSRDVVRVEDLFGIEYTMGKGDRLEYGVSPSNHAMTLLGVNLDADGNPDRWKIENSWGKDAGRDGYFVASDAWFDEYVNEATIHTSVLDESTRRIFTTEPVPVQPWEPISRATRCA</sequence>
<feature type="compositionally biased region" description="Low complexity" evidence="6">
    <location>
        <begin position="8"/>
        <end position="27"/>
    </location>
</feature>